<feature type="domain" description="DM2" evidence="4">
    <location>
        <begin position="1128"/>
        <end position="1205"/>
    </location>
</feature>
<feature type="compositionally biased region" description="Low complexity" evidence="2">
    <location>
        <begin position="1252"/>
        <end position="1261"/>
    </location>
</feature>
<feature type="compositionally biased region" description="Low complexity" evidence="2">
    <location>
        <begin position="1055"/>
        <end position="1065"/>
    </location>
</feature>
<dbReference type="PANTHER" id="PTHR11161">
    <property type="entry name" value="O-ACYLTRANSFERASE"/>
    <property type="match status" value="1"/>
</dbReference>
<dbReference type="InterPro" id="IPR052728">
    <property type="entry name" value="O2_lipid_transport_reg"/>
</dbReference>
<dbReference type="InterPro" id="IPR032675">
    <property type="entry name" value="LRR_dom_sf"/>
</dbReference>
<dbReference type="AlphaFoldDB" id="A0A5A8EJQ4"/>
<dbReference type="Gene3D" id="3.80.10.10">
    <property type="entry name" value="Ribonuclease Inhibitor"/>
    <property type="match status" value="2"/>
</dbReference>
<feature type="transmembrane region" description="Helical" evidence="3">
    <location>
        <begin position="880"/>
        <end position="901"/>
    </location>
</feature>
<dbReference type="OrthoDB" id="207378at2759"/>
<feature type="region of interest" description="Disordered" evidence="2">
    <location>
        <begin position="1055"/>
        <end position="1127"/>
    </location>
</feature>
<dbReference type="SUPFAM" id="SSF52047">
    <property type="entry name" value="RNI-like"/>
    <property type="match status" value="1"/>
</dbReference>
<dbReference type="SMART" id="SM00368">
    <property type="entry name" value="LRR_RI"/>
    <property type="match status" value="2"/>
</dbReference>
<keyword evidence="3" id="KW-0812">Transmembrane</keyword>
<evidence type="ECO:0000256" key="1">
    <source>
        <dbReference type="SAM" id="Coils"/>
    </source>
</evidence>
<dbReference type="InterPro" id="IPR036885">
    <property type="entry name" value="SWIB_MDM2_dom_sf"/>
</dbReference>
<keyword evidence="3" id="KW-0472">Membrane</keyword>
<evidence type="ECO:0000259" key="4">
    <source>
        <dbReference type="PROSITE" id="PS51925"/>
    </source>
</evidence>
<gene>
    <name evidence="5" type="ORF">FNF27_00684</name>
</gene>
<keyword evidence="1" id="KW-0175">Coiled coil</keyword>
<feature type="transmembrane region" description="Helical" evidence="3">
    <location>
        <begin position="499"/>
        <end position="518"/>
    </location>
</feature>
<dbReference type="CDD" id="cd22265">
    <property type="entry name" value="UDM1_RNF168"/>
    <property type="match status" value="1"/>
</dbReference>
<accession>A0A5A8EJQ4</accession>
<feature type="transmembrane region" description="Helical" evidence="3">
    <location>
        <begin position="747"/>
        <end position="767"/>
    </location>
</feature>
<dbReference type="CDD" id="cd10567">
    <property type="entry name" value="SWIB-MDM2_like"/>
    <property type="match status" value="2"/>
</dbReference>
<evidence type="ECO:0000313" key="5">
    <source>
        <dbReference type="EMBL" id="KAA0178136.1"/>
    </source>
</evidence>
<feature type="coiled-coil region" evidence="1">
    <location>
        <begin position="59"/>
        <end position="98"/>
    </location>
</feature>
<dbReference type="GO" id="GO:0016747">
    <property type="term" value="F:acyltransferase activity, transferring groups other than amino-acyl groups"/>
    <property type="evidence" value="ECO:0007669"/>
    <property type="project" value="InterPro"/>
</dbReference>
<dbReference type="InterPro" id="IPR002656">
    <property type="entry name" value="Acyl_transf_3_dom"/>
</dbReference>
<organism evidence="5 6">
    <name type="scientific">Cafeteria roenbergensis</name>
    <name type="common">Marine flagellate</name>
    <dbReference type="NCBI Taxonomy" id="33653"/>
    <lineage>
        <taxon>Eukaryota</taxon>
        <taxon>Sar</taxon>
        <taxon>Stramenopiles</taxon>
        <taxon>Bigyra</taxon>
        <taxon>Opalozoa</taxon>
        <taxon>Bicosoecida</taxon>
        <taxon>Cafeteriaceae</taxon>
        <taxon>Cafeteria</taxon>
    </lineage>
</organism>
<dbReference type="PANTHER" id="PTHR11161:SF0">
    <property type="entry name" value="O-ACYLTRANSFERASE LIKE PROTEIN"/>
    <property type="match status" value="1"/>
</dbReference>
<feature type="region of interest" description="Disordered" evidence="2">
    <location>
        <begin position="1204"/>
        <end position="1261"/>
    </location>
</feature>
<feature type="compositionally biased region" description="Low complexity" evidence="2">
    <location>
        <begin position="1108"/>
        <end position="1118"/>
    </location>
</feature>
<reference evidence="5 6" key="1">
    <citation type="submission" date="2019-07" db="EMBL/GenBank/DDBJ databases">
        <title>Genomes of Cafeteria roenbergensis.</title>
        <authorList>
            <person name="Fischer M.G."/>
            <person name="Hackl T."/>
            <person name="Roman M."/>
        </authorList>
    </citation>
    <scope>NUCLEOTIDE SEQUENCE [LARGE SCALE GENOMIC DNA]</scope>
    <source>
        <strain evidence="5 6">E4-10P</strain>
    </source>
</reference>
<dbReference type="Gene3D" id="1.10.245.10">
    <property type="entry name" value="SWIB/MDM2 domain"/>
    <property type="match status" value="2"/>
</dbReference>
<feature type="transmembrane region" description="Helical" evidence="3">
    <location>
        <begin position="703"/>
        <end position="726"/>
    </location>
</feature>
<evidence type="ECO:0000256" key="3">
    <source>
        <dbReference type="SAM" id="Phobius"/>
    </source>
</evidence>
<dbReference type="SMART" id="SM00151">
    <property type="entry name" value="SWIB"/>
    <property type="match status" value="1"/>
</dbReference>
<sequence length="1261" mass="134682">MSGPSRLADLDIAGGVPDMHGWDLNKSLKPLLQELGFVAPPIKSDAIKELRKQLPGWFAEQREKRARENDERRAELRKQEEKEKLLRAAARKKAEEDKALSDDAALRFWVALTRANSTPADVQLRLQGPVSVRAWCRWLAACTSVRSLDLSSHSLRDDVGVELAGALAKNDGLLSLDLSGNLLGPGSLAALSDALRTNTSLRTLTLDDNPLCAGDPSGFEELGDALRTNSSLTSLSLFRTSPMERGGHALAAGVEGSASLLRLQLAPVDGVSVEDAVVMRASLGRNHARLREKLLVERAERAAARRAAAERSAAEAAAEAAHRKEAWVEEQRRARELHFAQMEREEYLAEERARQERELAARPWIEQMRAAKAKEAAKGAKKKAKNIAAAAKSLVRRPSGSIGLLDGIRALSVAWVVAHHALTRMEDLGKPFADPGKPFLRPLGFDSIMLAWYMAPVRIGTAAVDLFFLLSGFLIAYLLGREVRKTGCINIPRFLGRRWLRLTPVYALVILLFSTYAWRSCFTWGWTNLLFINNFVGPQMFQGVGEHGPNSEQAGCMGHSWSIAVEFQMYLASPLLVLAMHRLGRLHWLVPAVGTAASAWLRWRAWAADNDHDALELAAYNKPLTRFSPYLAGMEGSAADAESPAIGASTPELGSSASRLQAPAAASASAAATPVREAAASGASPALPPRAAVPCGALAPLCYWAGVAGWLAGSFASSGPVLGALLDPMVFNAAKQADSTAVGVAFALFRPLFGALTAMALFGLVVARLDEDEDKEAAALGARQEAHHEGVPFDGEPHGAAEQRVDRVRWDPLPCCPAWACGRWPASGRGLGSFLEQWWLVPLARLGYTVYLVHMPIIFGCGALLAVAHDDGEAALWAKFMVVCALTLVASMALAFVIYTLTLRGLVETRLGVPAGTLKGQRDEFKALALQCVAARQADQAGASASSDSDDAEEAPKPAATKLRGRAAPMILMPSLRALLKVDRLPRAEITKRIWAMIRERDLPKRGGAAVLDAELATALGRKTVSFKTMGRTIEGLVKSARHLVGYDADGNWVGDAAPASGSGSDDSDDGSGEEEEEEDDDSDDDAKAPRAASSRANGRAAKRGRARAGTAAAAAPAKRAKSKAGGLAGGAVVLNDELARLTGARVTSRSQISKWLWSRIRARGLQNPGDRRKVTYDEELAAALKSKAGTIFTMNRHISNAVRKATPEEAEEAVAELRMEAAPDAAGQSDGEDQGDGEDDGEGDAAGGSDAGDVGAAAAE</sequence>
<proteinExistence type="predicted"/>
<evidence type="ECO:0000313" key="6">
    <source>
        <dbReference type="Proteomes" id="UP000322899"/>
    </source>
</evidence>
<protein>
    <recommendedName>
        <fullName evidence="4">DM2 domain-containing protein</fullName>
    </recommendedName>
</protein>
<dbReference type="PROSITE" id="PS51925">
    <property type="entry name" value="SWIB_MDM2"/>
    <property type="match status" value="1"/>
</dbReference>
<dbReference type="InterPro" id="IPR003121">
    <property type="entry name" value="SWIB_MDM2_domain"/>
</dbReference>
<name>A0A5A8EJQ4_CAFRO</name>
<comment type="caution">
    <text evidence="5">The sequence shown here is derived from an EMBL/GenBank/DDBJ whole genome shotgun (WGS) entry which is preliminary data.</text>
</comment>
<dbReference type="InterPro" id="IPR019835">
    <property type="entry name" value="SWIB_domain"/>
</dbReference>
<feature type="compositionally biased region" description="Low complexity" evidence="2">
    <location>
        <begin position="1090"/>
        <end position="1100"/>
    </location>
</feature>
<evidence type="ECO:0000256" key="2">
    <source>
        <dbReference type="SAM" id="MobiDB-lite"/>
    </source>
</evidence>
<dbReference type="EMBL" id="VLTO01000002">
    <property type="protein sequence ID" value="KAA0178136.1"/>
    <property type="molecule type" value="Genomic_DNA"/>
</dbReference>
<feature type="compositionally biased region" description="Acidic residues" evidence="2">
    <location>
        <begin position="1231"/>
        <end position="1244"/>
    </location>
</feature>
<dbReference type="SUPFAM" id="SSF47592">
    <property type="entry name" value="SWIB/MDM2 domain"/>
    <property type="match status" value="2"/>
</dbReference>
<feature type="compositionally biased region" description="Acidic residues" evidence="2">
    <location>
        <begin position="1066"/>
        <end position="1085"/>
    </location>
</feature>
<feature type="transmembrane region" description="Helical" evidence="3">
    <location>
        <begin position="848"/>
        <end position="868"/>
    </location>
</feature>
<dbReference type="Proteomes" id="UP000322899">
    <property type="component" value="Unassembled WGS sequence"/>
</dbReference>
<dbReference type="Pfam" id="PF02201">
    <property type="entry name" value="SWIB"/>
    <property type="match status" value="2"/>
</dbReference>
<keyword evidence="3" id="KW-1133">Transmembrane helix</keyword>
<feature type="transmembrane region" description="Helical" evidence="3">
    <location>
        <begin position="450"/>
        <end position="479"/>
    </location>
</feature>
<dbReference type="Pfam" id="PF01757">
    <property type="entry name" value="Acyl_transf_3"/>
    <property type="match status" value="1"/>
</dbReference>